<dbReference type="GO" id="GO:0006584">
    <property type="term" value="P:catecholamine metabolic process"/>
    <property type="evidence" value="ECO:0007669"/>
    <property type="project" value="UniProtKB-KW"/>
</dbReference>
<evidence type="ECO:0000256" key="6">
    <source>
        <dbReference type="ARBA" id="ARBA00023453"/>
    </source>
</evidence>
<dbReference type="PANTHER" id="PTHR43836">
    <property type="entry name" value="CATECHOL O-METHYLTRANSFERASE 1-RELATED"/>
    <property type="match status" value="1"/>
</dbReference>
<dbReference type="InterPro" id="IPR029063">
    <property type="entry name" value="SAM-dependent_MTases_sf"/>
</dbReference>
<dbReference type="EMBL" id="JAGSXJ010000011">
    <property type="protein sequence ID" value="KAH6687359.1"/>
    <property type="molecule type" value="Genomic_DNA"/>
</dbReference>
<dbReference type="OrthoDB" id="186626at2759"/>
<evidence type="ECO:0000256" key="2">
    <source>
        <dbReference type="ARBA" id="ARBA00022603"/>
    </source>
</evidence>
<evidence type="ECO:0000256" key="4">
    <source>
        <dbReference type="ARBA" id="ARBA00022691"/>
    </source>
</evidence>
<keyword evidence="2" id="KW-0489">Methyltransferase</keyword>
<comment type="similarity">
    <text evidence="6">Belongs to the class I-like SAM-binding methyltransferase superfamily. Cation-dependent O-methyltransferase family.</text>
</comment>
<dbReference type="AlphaFoldDB" id="A0A9P8VAF8"/>
<dbReference type="InterPro" id="IPR002935">
    <property type="entry name" value="SAM_O-MeTrfase"/>
</dbReference>
<evidence type="ECO:0000256" key="5">
    <source>
        <dbReference type="ARBA" id="ARBA00022939"/>
    </source>
</evidence>
<accession>A0A9P8VAF8</accession>
<dbReference type="EC" id="2.1.1.6" evidence="1"/>
<organism evidence="7 8">
    <name type="scientific">Plectosphaerella plurivora</name>
    <dbReference type="NCBI Taxonomy" id="936078"/>
    <lineage>
        <taxon>Eukaryota</taxon>
        <taxon>Fungi</taxon>
        <taxon>Dikarya</taxon>
        <taxon>Ascomycota</taxon>
        <taxon>Pezizomycotina</taxon>
        <taxon>Sordariomycetes</taxon>
        <taxon>Hypocreomycetidae</taxon>
        <taxon>Glomerellales</taxon>
        <taxon>Plectosphaerellaceae</taxon>
        <taxon>Plectosphaerella</taxon>
    </lineage>
</organism>
<dbReference type="SUPFAM" id="SSF53335">
    <property type="entry name" value="S-adenosyl-L-methionine-dependent methyltransferases"/>
    <property type="match status" value="1"/>
</dbReference>
<keyword evidence="8" id="KW-1185">Reference proteome</keyword>
<comment type="caution">
    <text evidence="7">The sequence shown here is derived from an EMBL/GenBank/DDBJ whole genome shotgun (WGS) entry which is preliminary data.</text>
</comment>
<evidence type="ECO:0000313" key="8">
    <source>
        <dbReference type="Proteomes" id="UP000770015"/>
    </source>
</evidence>
<dbReference type="Proteomes" id="UP000770015">
    <property type="component" value="Unassembled WGS sequence"/>
</dbReference>
<dbReference type="PANTHER" id="PTHR43836:SF2">
    <property type="entry name" value="CATECHOL O-METHYLTRANSFERASE 1-RELATED"/>
    <property type="match status" value="1"/>
</dbReference>
<dbReference type="GO" id="GO:0032259">
    <property type="term" value="P:methylation"/>
    <property type="evidence" value="ECO:0007669"/>
    <property type="project" value="UniProtKB-KW"/>
</dbReference>
<keyword evidence="3" id="KW-0808">Transferase</keyword>
<evidence type="ECO:0000256" key="1">
    <source>
        <dbReference type="ARBA" id="ARBA00012880"/>
    </source>
</evidence>
<dbReference type="PROSITE" id="PS51682">
    <property type="entry name" value="SAM_OMT_I"/>
    <property type="match status" value="1"/>
</dbReference>
<name>A0A9P8VAF8_9PEZI</name>
<evidence type="ECO:0000256" key="3">
    <source>
        <dbReference type="ARBA" id="ARBA00022679"/>
    </source>
</evidence>
<dbReference type="GO" id="GO:0008171">
    <property type="term" value="F:O-methyltransferase activity"/>
    <property type="evidence" value="ECO:0007669"/>
    <property type="project" value="InterPro"/>
</dbReference>
<reference evidence="7" key="1">
    <citation type="journal article" date="2021" name="Nat. Commun.">
        <title>Genetic determinants of endophytism in the Arabidopsis root mycobiome.</title>
        <authorList>
            <person name="Mesny F."/>
            <person name="Miyauchi S."/>
            <person name="Thiergart T."/>
            <person name="Pickel B."/>
            <person name="Atanasova L."/>
            <person name="Karlsson M."/>
            <person name="Huettel B."/>
            <person name="Barry K.W."/>
            <person name="Haridas S."/>
            <person name="Chen C."/>
            <person name="Bauer D."/>
            <person name="Andreopoulos W."/>
            <person name="Pangilinan J."/>
            <person name="LaButti K."/>
            <person name="Riley R."/>
            <person name="Lipzen A."/>
            <person name="Clum A."/>
            <person name="Drula E."/>
            <person name="Henrissat B."/>
            <person name="Kohler A."/>
            <person name="Grigoriev I.V."/>
            <person name="Martin F.M."/>
            <person name="Hacquard S."/>
        </authorList>
    </citation>
    <scope>NUCLEOTIDE SEQUENCE</scope>
    <source>
        <strain evidence="7">MPI-SDFR-AT-0117</strain>
    </source>
</reference>
<protein>
    <recommendedName>
        <fullName evidence="1">catechol O-methyltransferase</fullName>
        <ecNumber evidence="1">2.1.1.6</ecNumber>
    </recommendedName>
</protein>
<proteinExistence type="inferred from homology"/>
<dbReference type="Pfam" id="PF01596">
    <property type="entry name" value="Methyltransf_3"/>
    <property type="match status" value="1"/>
</dbReference>
<gene>
    <name evidence="7" type="ORF">F5X68DRAFT_239909</name>
</gene>
<dbReference type="Gene3D" id="3.40.50.150">
    <property type="entry name" value="Vaccinia Virus protein VP39"/>
    <property type="match status" value="1"/>
</dbReference>
<keyword evidence="5" id="KW-0128">Catecholamine metabolism</keyword>
<sequence>MSTTTLFVWHGDGREQAVAILEAIDEWSQSNEVLMTVGSGPERGGKFMDVISQVRPDTMVEFGGYIGYSAIKFGNAVRSSGGKRYISLEGNAEYAELARKLVTLAGLDEFVEIIVGPISEYLAKLRERKIDVDVFFIDHDESLYASDLKLADGLGLVRKDCWVLADNIVGDRTRDYRELLGPANDDLRGLNRAQTYETSVFYFDLPTGKKDGLMLSRRL</sequence>
<evidence type="ECO:0000313" key="7">
    <source>
        <dbReference type="EMBL" id="KAH6687359.1"/>
    </source>
</evidence>
<keyword evidence="4" id="KW-0949">S-adenosyl-L-methionine</keyword>